<organism evidence="1 2">
    <name type="scientific">Aromia moschata</name>
    <dbReference type="NCBI Taxonomy" id="1265417"/>
    <lineage>
        <taxon>Eukaryota</taxon>
        <taxon>Metazoa</taxon>
        <taxon>Ecdysozoa</taxon>
        <taxon>Arthropoda</taxon>
        <taxon>Hexapoda</taxon>
        <taxon>Insecta</taxon>
        <taxon>Pterygota</taxon>
        <taxon>Neoptera</taxon>
        <taxon>Endopterygota</taxon>
        <taxon>Coleoptera</taxon>
        <taxon>Polyphaga</taxon>
        <taxon>Cucujiformia</taxon>
        <taxon>Chrysomeloidea</taxon>
        <taxon>Cerambycidae</taxon>
        <taxon>Cerambycinae</taxon>
        <taxon>Callichromatini</taxon>
        <taxon>Aromia</taxon>
    </lineage>
</organism>
<name>A0AAV8Z9C3_9CUCU</name>
<dbReference type="EMBL" id="JAPWTK010000011">
    <property type="protein sequence ID" value="KAJ8959854.1"/>
    <property type="molecule type" value="Genomic_DNA"/>
</dbReference>
<protein>
    <submittedName>
        <fullName evidence="1">Uncharacterized protein</fullName>
    </submittedName>
</protein>
<proteinExistence type="predicted"/>
<comment type="caution">
    <text evidence="1">The sequence shown here is derived from an EMBL/GenBank/DDBJ whole genome shotgun (WGS) entry which is preliminary data.</text>
</comment>
<evidence type="ECO:0000313" key="1">
    <source>
        <dbReference type="EMBL" id="KAJ8959854.1"/>
    </source>
</evidence>
<reference evidence="1" key="1">
    <citation type="journal article" date="2023" name="Insect Mol. Biol.">
        <title>Genome sequencing provides insights into the evolution of gene families encoding plant cell wall-degrading enzymes in longhorned beetles.</title>
        <authorList>
            <person name="Shin N.R."/>
            <person name="Okamura Y."/>
            <person name="Kirsch R."/>
            <person name="Pauchet Y."/>
        </authorList>
    </citation>
    <scope>NUCLEOTIDE SEQUENCE</scope>
    <source>
        <strain evidence="1">AMC_N1</strain>
    </source>
</reference>
<keyword evidence="2" id="KW-1185">Reference proteome</keyword>
<accession>A0AAV8Z9C3</accession>
<evidence type="ECO:0000313" key="2">
    <source>
        <dbReference type="Proteomes" id="UP001162162"/>
    </source>
</evidence>
<dbReference type="Proteomes" id="UP001162162">
    <property type="component" value="Unassembled WGS sequence"/>
</dbReference>
<dbReference type="InterPro" id="IPR036397">
    <property type="entry name" value="RNaseH_sf"/>
</dbReference>
<gene>
    <name evidence="1" type="ORF">NQ318_011587</name>
</gene>
<dbReference type="Gene3D" id="3.30.420.10">
    <property type="entry name" value="Ribonuclease H-like superfamily/Ribonuclease H"/>
    <property type="match status" value="1"/>
</dbReference>
<dbReference type="GO" id="GO:0003676">
    <property type="term" value="F:nucleic acid binding"/>
    <property type="evidence" value="ECO:0007669"/>
    <property type="project" value="InterPro"/>
</dbReference>
<dbReference type="AlphaFoldDB" id="A0AAV8Z9C3"/>
<sequence length="123" mass="14041">MANNNNSHSFQHRSLRGPKGLLFGVIIGDEWQPKCMDSRRGMRKVCAKLVPKVLTDDQKARLIETCQELLDTCEDNLDFLDDVITGDESWVFAITLVVPLNNRPVFYQGWLQDSTISAFRNVK</sequence>